<dbReference type="RefSeq" id="WP_015861669.1">
    <property type="nucleotide sequence ID" value="NC_012796.1"/>
</dbReference>
<name>C4XID4_SOLM1</name>
<dbReference type="KEGG" id="dma:DMR_30180"/>
<dbReference type="HOGENOM" id="CLU_1913689_0_0_7"/>
<organism evidence="1 2">
    <name type="scientific">Solidesulfovibrio magneticus (strain ATCC 700980 / DSM 13731 / RS-1)</name>
    <name type="common">Desulfovibrio magneticus</name>
    <dbReference type="NCBI Taxonomy" id="573370"/>
    <lineage>
        <taxon>Bacteria</taxon>
        <taxon>Pseudomonadati</taxon>
        <taxon>Thermodesulfobacteriota</taxon>
        <taxon>Desulfovibrionia</taxon>
        <taxon>Desulfovibrionales</taxon>
        <taxon>Desulfovibrionaceae</taxon>
        <taxon>Solidesulfovibrio</taxon>
    </lineage>
</organism>
<protein>
    <submittedName>
        <fullName evidence="1">Uncharacterized protein</fullName>
    </submittedName>
</protein>
<proteinExistence type="predicted"/>
<keyword evidence="2" id="KW-1185">Reference proteome</keyword>
<accession>C4XID4</accession>
<evidence type="ECO:0000313" key="1">
    <source>
        <dbReference type="EMBL" id="BAH76509.1"/>
    </source>
</evidence>
<sequence>MACNPKARTASKEQKDIFVQQFIEKYENKNGLPVEVDVKDASNAFNVSTSIIKEIYIDAIGKGMRNVSLNSADHCSDKPEKQSINSKGNFILPKDTIAELNKTLEEERKFKTGDKFTATLEGERIILDRVPCEFPQEQDAPSEAA</sequence>
<dbReference type="Proteomes" id="UP000009071">
    <property type="component" value="Chromosome"/>
</dbReference>
<dbReference type="eggNOG" id="ENOG5031EN5">
    <property type="taxonomic scope" value="Bacteria"/>
</dbReference>
<evidence type="ECO:0000313" key="2">
    <source>
        <dbReference type="Proteomes" id="UP000009071"/>
    </source>
</evidence>
<dbReference type="OrthoDB" id="9906861at2"/>
<dbReference type="AlphaFoldDB" id="C4XID4"/>
<dbReference type="STRING" id="573370.DMR_30180"/>
<dbReference type="EMBL" id="AP010904">
    <property type="protein sequence ID" value="BAH76509.1"/>
    <property type="molecule type" value="Genomic_DNA"/>
</dbReference>
<reference evidence="1 2" key="1">
    <citation type="journal article" date="2009" name="Genome Res.">
        <title>Whole genome sequence of Desulfovibrio magneticus strain RS-1 revealed common gene clusters in magnetotactic bacteria.</title>
        <authorList>
            <person name="Nakazawa H."/>
            <person name="Arakaki A."/>
            <person name="Narita-Yamada S."/>
            <person name="Yashiro I."/>
            <person name="Jinno K."/>
            <person name="Aoki N."/>
            <person name="Tsuruyama A."/>
            <person name="Okamura Y."/>
            <person name="Tanikawa S."/>
            <person name="Fujita N."/>
            <person name="Takeyama H."/>
            <person name="Matsunaga T."/>
        </authorList>
    </citation>
    <scope>NUCLEOTIDE SEQUENCE [LARGE SCALE GENOMIC DNA]</scope>
    <source>
        <strain evidence="2">ATCC 700980 / DSM 13731 / RS-1</strain>
    </source>
</reference>
<gene>
    <name evidence="1" type="ordered locus">DMR_30180</name>
</gene>